<evidence type="ECO:0000256" key="4">
    <source>
        <dbReference type="SAM" id="MobiDB-lite"/>
    </source>
</evidence>
<name>A0A7Y7IDX0_9MICC</name>
<keyword evidence="2" id="KW-0238">DNA-binding</keyword>
<accession>A0A7Y7IDX0</accession>
<dbReference type="EMBL" id="JAAMFM010000001">
    <property type="protein sequence ID" value="NVM93402.1"/>
    <property type="molecule type" value="Genomic_DNA"/>
</dbReference>
<keyword evidence="1" id="KW-0805">Transcription regulation</keyword>
<dbReference type="GO" id="GO:0043565">
    <property type="term" value="F:sequence-specific DNA binding"/>
    <property type="evidence" value="ECO:0007669"/>
    <property type="project" value="InterPro"/>
</dbReference>
<dbReference type="AlphaFoldDB" id="A0A7Y7IDX0"/>
<sequence length="120" mass="12827">MTQVPGSGADVVRIGDAARRLAISTRTLQRRARKHVGLSPSARNRRRWLQEAADRSRTHPALGLAAVAAAFGHADQAHPAKDFQSVPGLTPGSHRRSVDQDPPPAPQAGRNPESTPPQPL</sequence>
<dbReference type="InterPro" id="IPR050204">
    <property type="entry name" value="AraC_XylS_family_regulators"/>
</dbReference>
<reference evidence="6 7" key="1">
    <citation type="submission" date="2020-02" db="EMBL/GenBank/DDBJ databases">
        <title>Genome sequence of strain AETb3-4.</title>
        <authorList>
            <person name="Gao J."/>
            <person name="Zhang X."/>
        </authorList>
    </citation>
    <scope>NUCLEOTIDE SEQUENCE [LARGE SCALE GENOMIC DNA]</scope>
    <source>
        <strain evidence="6 7">AETb3-4</strain>
    </source>
</reference>
<protein>
    <submittedName>
        <fullName evidence="6">AraC family transcriptional regulator</fullName>
    </submittedName>
</protein>
<organism evidence="6 7">
    <name type="scientific">Arthrobacter wenxiniae</name>
    <dbReference type="NCBI Taxonomy" id="2713570"/>
    <lineage>
        <taxon>Bacteria</taxon>
        <taxon>Bacillati</taxon>
        <taxon>Actinomycetota</taxon>
        <taxon>Actinomycetes</taxon>
        <taxon>Micrococcales</taxon>
        <taxon>Micrococcaceae</taxon>
        <taxon>Arthrobacter</taxon>
    </lineage>
</organism>
<dbReference type="RefSeq" id="WP_176633142.1">
    <property type="nucleotide sequence ID" value="NZ_JAAMFM010000001.1"/>
</dbReference>
<gene>
    <name evidence="6" type="ORF">G6034_00505</name>
</gene>
<evidence type="ECO:0000313" key="6">
    <source>
        <dbReference type="EMBL" id="NVM93402.1"/>
    </source>
</evidence>
<feature type="domain" description="HTH araC/xylS-type" evidence="5">
    <location>
        <begin position="1"/>
        <end position="97"/>
    </location>
</feature>
<dbReference type="PANTHER" id="PTHR46796">
    <property type="entry name" value="HTH-TYPE TRANSCRIPTIONAL ACTIVATOR RHAS-RELATED"/>
    <property type="match status" value="1"/>
</dbReference>
<dbReference type="Pfam" id="PF12833">
    <property type="entry name" value="HTH_18"/>
    <property type="match status" value="1"/>
</dbReference>
<evidence type="ECO:0000259" key="5">
    <source>
        <dbReference type="PROSITE" id="PS01124"/>
    </source>
</evidence>
<keyword evidence="7" id="KW-1185">Reference proteome</keyword>
<evidence type="ECO:0000313" key="7">
    <source>
        <dbReference type="Proteomes" id="UP000543556"/>
    </source>
</evidence>
<feature type="region of interest" description="Disordered" evidence="4">
    <location>
        <begin position="75"/>
        <end position="120"/>
    </location>
</feature>
<dbReference type="Proteomes" id="UP000543556">
    <property type="component" value="Unassembled WGS sequence"/>
</dbReference>
<dbReference type="InterPro" id="IPR018060">
    <property type="entry name" value="HTH_AraC"/>
</dbReference>
<evidence type="ECO:0000256" key="3">
    <source>
        <dbReference type="ARBA" id="ARBA00023163"/>
    </source>
</evidence>
<evidence type="ECO:0000256" key="2">
    <source>
        <dbReference type="ARBA" id="ARBA00023125"/>
    </source>
</evidence>
<proteinExistence type="predicted"/>
<comment type="caution">
    <text evidence="6">The sequence shown here is derived from an EMBL/GenBank/DDBJ whole genome shotgun (WGS) entry which is preliminary data.</text>
</comment>
<dbReference type="Gene3D" id="1.10.10.60">
    <property type="entry name" value="Homeodomain-like"/>
    <property type="match status" value="1"/>
</dbReference>
<keyword evidence="3" id="KW-0804">Transcription</keyword>
<dbReference type="PROSITE" id="PS01124">
    <property type="entry name" value="HTH_ARAC_FAMILY_2"/>
    <property type="match status" value="1"/>
</dbReference>
<dbReference type="SMART" id="SM00342">
    <property type="entry name" value="HTH_ARAC"/>
    <property type="match status" value="1"/>
</dbReference>
<dbReference type="GO" id="GO:0003700">
    <property type="term" value="F:DNA-binding transcription factor activity"/>
    <property type="evidence" value="ECO:0007669"/>
    <property type="project" value="InterPro"/>
</dbReference>
<evidence type="ECO:0000256" key="1">
    <source>
        <dbReference type="ARBA" id="ARBA00023015"/>
    </source>
</evidence>